<dbReference type="AlphaFoldDB" id="X1BDC0"/>
<sequence length="37" mass="4217">MNRRKLFSILIALSLILITIPITIEAALDEWAISYVD</sequence>
<reference evidence="1" key="1">
    <citation type="journal article" date="2014" name="Front. Microbiol.">
        <title>High frequency of phylogenetically diverse reductive dehalogenase-homologous genes in deep subseafloor sedimentary metagenomes.</title>
        <authorList>
            <person name="Kawai M."/>
            <person name="Futagami T."/>
            <person name="Toyoda A."/>
            <person name="Takaki Y."/>
            <person name="Nishi S."/>
            <person name="Hori S."/>
            <person name="Arai W."/>
            <person name="Tsubouchi T."/>
            <person name="Morono Y."/>
            <person name="Uchiyama I."/>
            <person name="Ito T."/>
            <person name="Fujiyama A."/>
            <person name="Inagaki F."/>
            <person name="Takami H."/>
        </authorList>
    </citation>
    <scope>NUCLEOTIDE SEQUENCE</scope>
    <source>
        <strain evidence="1">Expedition CK06-06</strain>
    </source>
</reference>
<organism evidence="1">
    <name type="scientific">marine sediment metagenome</name>
    <dbReference type="NCBI Taxonomy" id="412755"/>
    <lineage>
        <taxon>unclassified sequences</taxon>
        <taxon>metagenomes</taxon>
        <taxon>ecological metagenomes</taxon>
    </lineage>
</organism>
<name>X1BDC0_9ZZZZ</name>
<accession>X1BDC0</accession>
<feature type="non-terminal residue" evidence="1">
    <location>
        <position position="37"/>
    </location>
</feature>
<comment type="caution">
    <text evidence="1">The sequence shown here is derived from an EMBL/GenBank/DDBJ whole genome shotgun (WGS) entry which is preliminary data.</text>
</comment>
<dbReference type="EMBL" id="BART01018886">
    <property type="protein sequence ID" value="GAG79237.1"/>
    <property type="molecule type" value="Genomic_DNA"/>
</dbReference>
<gene>
    <name evidence="1" type="ORF">S01H4_35503</name>
</gene>
<evidence type="ECO:0000313" key="1">
    <source>
        <dbReference type="EMBL" id="GAG79237.1"/>
    </source>
</evidence>
<protein>
    <submittedName>
        <fullName evidence="1">Uncharacterized protein</fullName>
    </submittedName>
</protein>
<proteinExistence type="predicted"/>